<accession>F2AKD0</accession>
<organism evidence="1 2">
    <name type="scientific">Rhodopirellula baltica WH47</name>
    <dbReference type="NCBI Taxonomy" id="991778"/>
    <lineage>
        <taxon>Bacteria</taxon>
        <taxon>Pseudomonadati</taxon>
        <taxon>Planctomycetota</taxon>
        <taxon>Planctomycetia</taxon>
        <taxon>Pirellulales</taxon>
        <taxon>Pirellulaceae</taxon>
        <taxon>Rhodopirellula</taxon>
    </lineage>
</organism>
<evidence type="ECO:0000313" key="2">
    <source>
        <dbReference type="Proteomes" id="UP000006222"/>
    </source>
</evidence>
<comment type="caution">
    <text evidence="1">The sequence shown here is derived from an EMBL/GenBank/DDBJ whole genome shotgun (WGS) entry which is preliminary data.</text>
</comment>
<reference evidence="1 2" key="1">
    <citation type="journal article" date="2013" name="Mar. Genomics">
        <title>Expression of sulfatases in Rhodopirellula baltica and the diversity of sulfatases in the genus Rhodopirellula.</title>
        <authorList>
            <person name="Wegner C.E."/>
            <person name="Richter-Heitmann T."/>
            <person name="Klindworth A."/>
            <person name="Klockow C."/>
            <person name="Richter M."/>
            <person name="Achstetter T."/>
            <person name="Glockner F.O."/>
            <person name="Harder J."/>
        </authorList>
    </citation>
    <scope>NUCLEOTIDE SEQUENCE [LARGE SCALE GENOMIC DNA]</scope>
    <source>
        <strain evidence="1 2">WH47</strain>
    </source>
</reference>
<sequence length="42" mass="4797">MVIPNTRYRMRAGAFPGQVMNGKRSRVLFVRSTQWAVPAKDC</sequence>
<dbReference type="AlphaFoldDB" id="F2AKD0"/>
<evidence type="ECO:0000313" key="1">
    <source>
        <dbReference type="EMBL" id="EGF29859.1"/>
    </source>
</evidence>
<name>F2AKD0_RHOBT</name>
<protein>
    <submittedName>
        <fullName evidence="1">Uncharacterized protein</fullName>
    </submittedName>
</protein>
<dbReference type="PATRIC" id="fig|991778.3.peg.102"/>
<dbReference type="Proteomes" id="UP000006222">
    <property type="component" value="Unassembled WGS sequence"/>
</dbReference>
<gene>
    <name evidence="1" type="ORF">RBWH47_00805</name>
</gene>
<dbReference type="EMBL" id="AFAR01000004">
    <property type="protein sequence ID" value="EGF29859.1"/>
    <property type="molecule type" value="Genomic_DNA"/>
</dbReference>
<proteinExistence type="predicted"/>